<sequence length="98" mass="11305">MASNNNMLQPQLPKFIGKNYNQWSIQMKVLYESQELWGVVETGFVEPENQTGLTQAQLNELKENRKKDKKALFFIFQAIDEVAGCFLLFLESHFMSAA</sequence>
<name>A0A5C7ILS5_9ROSI</name>
<protein>
    <recommendedName>
        <fullName evidence="2">DUF4219 domain-containing protein</fullName>
    </recommendedName>
</protein>
<keyword evidence="1" id="KW-0812">Transmembrane</keyword>
<organism evidence="3 4">
    <name type="scientific">Acer yangbiense</name>
    <dbReference type="NCBI Taxonomy" id="1000413"/>
    <lineage>
        <taxon>Eukaryota</taxon>
        <taxon>Viridiplantae</taxon>
        <taxon>Streptophyta</taxon>
        <taxon>Embryophyta</taxon>
        <taxon>Tracheophyta</taxon>
        <taxon>Spermatophyta</taxon>
        <taxon>Magnoliopsida</taxon>
        <taxon>eudicotyledons</taxon>
        <taxon>Gunneridae</taxon>
        <taxon>Pentapetalae</taxon>
        <taxon>rosids</taxon>
        <taxon>malvids</taxon>
        <taxon>Sapindales</taxon>
        <taxon>Sapindaceae</taxon>
        <taxon>Hippocastanoideae</taxon>
        <taxon>Acereae</taxon>
        <taxon>Acer</taxon>
    </lineage>
</organism>
<evidence type="ECO:0000259" key="2">
    <source>
        <dbReference type="Pfam" id="PF13961"/>
    </source>
</evidence>
<feature type="transmembrane region" description="Helical" evidence="1">
    <location>
        <begin position="71"/>
        <end position="90"/>
    </location>
</feature>
<accession>A0A5C7ILS5</accession>
<keyword evidence="1" id="KW-0472">Membrane</keyword>
<dbReference type="Proteomes" id="UP000323000">
    <property type="component" value="Chromosome 2"/>
</dbReference>
<gene>
    <name evidence="3" type="ORF">EZV62_005096</name>
</gene>
<evidence type="ECO:0000313" key="3">
    <source>
        <dbReference type="EMBL" id="TXG70161.1"/>
    </source>
</evidence>
<dbReference type="AlphaFoldDB" id="A0A5C7ILS5"/>
<dbReference type="Pfam" id="PF13961">
    <property type="entry name" value="DUF4219"/>
    <property type="match status" value="1"/>
</dbReference>
<evidence type="ECO:0000256" key="1">
    <source>
        <dbReference type="SAM" id="Phobius"/>
    </source>
</evidence>
<evidence type="ECO:0000313" key="4">
    <source>
        <dbReference type="Proteomes" id="UP000323000"/>
    </source>
</evidence>
<keyword evidence="1" id="KW-1133">Transmembrane helix</keyword>
<proteinExistence type="predicted"/>
<dbReference type="OrthoDB" id="8063676at2759"/>
<keyword evidence="4" id="KW-1185">Reference proteome</keyword>
<reference evidence="4" key="1">
    <citation type="journal article" date="2019" name="Gigascience">
        <title>De novo genome assembly of the endangered Acer yangbiense, a plant species with extremely small populations endemic to Yunnan Province, China.</title>
        <authorList>
            <person name="Yang J."/>
            <person name="Wariss H.M."/>
            <person name="Tao L."/>
            <person name="Zhang R."/>
            <person name="Yun Q."/>
            <person name="Hollingsworth P."/>
            <person name="Dao Z."/>
            <person name="Luo G."/>
            <person name="Guo H."/>
            <person name="Ma Y."/>
            <person name="Sun W."/>
        </authorList>
    </citation>
    <scope>NUCLEOTIDE SEQUENCE [LARGE SCALE GENOMIC DNA]</scope>
    <source>
        <strain evidence="4">cv. Malutang</strain>
    </source>
</reference>
<feature type="domain" description="DUF4219" evidence="2">
    <location>
        <begin position="17"/>
        <end position="41"/>
    </location>
</feature>
<dbReference type="EMBL" id="VAHF01000002">
    <property type="protein sequence ID" value="TXG70161.1"/>
    <property type="molecule type" value="Genomic_DNA"/>
</dbReference>
<dbReference type="InterPro" id="IPR025314">
    <property type="entry name" value="DUF4219"/>
</dbReference>
<comment type="caution">
    <text evidence="3">The sequence shown here is derived from an EMBL/GenBank/DDBJ whole genome shotgun (WGS) entry which is preliminary data.</text>
</comment>